<dbReference type="RefSeq" id="WP_204466319.1">
    <property type="nucleotide sequence ID" value="NZ_JAFBCV010000006.1"/>
</dbReference>
<organism evidence="2 3">
    <name type="scientific">Shouchella xiaoxiensis</name>
    <dbReference type="NCBI Taxonomy" id="766895"/>
    <lineage>
        <taxon>Bacteria</taxon>
        <taxon>Bacillati</taxon>
        <taxon>Bacillota</taxon>
        <taxon>Bacilli</taxon>
        <taxon>Bacillales</taxon>
        <taxon>Bacillaceae</taxon>
        <taxon>Shouchella</taxon>
    </lineage>
</organism>
<protein>
    <submittedName>
        <fullName evidence="2">Membrane protein YesL</fullName>
    </submittedName>
</protein>
<gene>
    <name evidence="2" type="ORF">JOC54_002222</name>
</gene>
<feature type="transmembrane region" description="Helical" evidence="1">
    <location>
        <begin position="20"/>
        <end position="48"/>
    </location>
</feature>
<accession>A0ABS2STW5</accession>
<evidence type="ECO:0000256" key="1">
    <source>
        <dbReference type="SAM" id="Phobius"/>
    </source>
</evidence>
<keyword evidence="1" id="KW-0812">Transmembrane</keyword>
<feature type="transmembrane region" description="Helical" evidence="1">
    <location>
        <begin position="75"/>
        <end position="96"/>
    </location>
</feature>
<name>A0ABS2STW5_9BACI</name>
<feature type="transmembrane region" description="Helical" evidence="1">
    <location>
        <begin position="144"/>
        <end position="166"/>
    </location>
</feature>
<keyword evidence="1" id="KW-0472">Membrane</keyword>
<comment type="caution">
    <text evidence="2">The sequence shown here is derived from an EMBL/GenBank/DDBJ whole genome shotgun (WGS) entry which is preliminary data.</text>
</comment>
<feature type="transmembrane region" description="Helical" evidence="1">
    <location>
        <begin position="172"/>
        <end position="192"/>
    </location>
</feature>
<reference evidence="2" key="1">
    <citation type="submission" date="2021-01" db="EMBL/GenBank/DDBJ databases">
        <title>Genomic Encyclopedia of Type Strains, Phase IV (KMG-IV): sequencing the most valuable type-strain genomes for metagenomic binning, comparative biology and taxonomic classification.</title>
        <authorList>
            <person name="Goeker M."/>
        </authorList>
    </citation>
    <scope>NUCLEOTIDE SEQUENCE</scope>
    <source>
        <strain evidence="2">DSM 21943</strain>
    </source>
</reference>
<sequence length="212" mass="23836">MELTGLWGAFYRVSLIISKLAYVNVLWILFSLAGLILLGVAPATVALFSVTRAWARKEWDIPVFQTFWSVYKQEFWKASGSSAILFGVGFLLYWNFTLFAGGGATELVIRGILLIVTVFFAGMLLLYFPTYVSFRLNGFGRVRAALLLACGHPYHLVCMVVGLYLLQFIFMFIPGLLLFFAVASAAYLLSWLSEKIFASIKKKHELQQEVTS</sequence>
<keyword evidence="1" id="KW-1133">Transmembrane helix</keyword>
<dbReference type="InterPro" id="IPR006938">
    <property type="entry name" value="DUF624"/>
</dbReference>
<evidence type="ECO:0000313" key="2">
    <source>
        <dbReference type="EMBL" id="MBM7838952.1"/>
    </source>
</evidence>
<evidence type="ECO:0000313" key="3">
    <source>
        <dbReference type="Proteomes" id="UP001179280"/>
    </source>
</evidence>
<dbReference type="EMBL" id="JAFBCV010000006">
    <property type="protein sequence ID" value="MBM7838952.1"/>
    <property type="molecule type" value="Genomic_DNA"/>
</dbReference>
<keyword evidence="3" id="KW-1185">Reference proteome</keyword>
<dbReference type="Pfam" id="PF04854">
    <property type="entry name" value="DUF624"/>
    <property type="match status" value="1"/>
</dbReference>
<proteinExistence type="predicted"/>
<feature type="transmembrane region" description="Helical" evidence="1">
    <location>
        <begin position="108"/>
        <end position="132"/>
    </location>
</feature>
<dbReference type="Proteomes" id="UP001179280">
    <property type="component" value="Unassembled WGS sequence"/>
</dbReference>